<dbReference type="Gene3D" id="2.170.270.10">
    <property type="entry name" value="SET domain"/>
    <property type="match status" value="1"/>
</dbReference>
<dbReference type="SMART" id="SM00317">
    <property type="entry name" value="SET"/>
    <property type="match status" value="1"/>
</dbReference>
<dbReference type="Pfam" id="PF00515">
    <property type="entry name" value="TPR_1"/>
    <property type="match status" value="1"/>
</dbReference>
<comment type="caution">
    <text evidence="3">The sequence shown here is derived from an EMBL/GenBank/DDBJ whole genome shotgun (WGS) entry which is preliminary data.</text>
</comment>
<dbReference type="InterPro" id="IPR046341">
    <property type="entry name" value="SET_dom_sf"/>
</dbReference>
<keyword evidence="4" id="KW-1185">Reference proteome</keyword>
<proteinExistence type="predicted"/>
<dbReference type="SUPFAM" id="SSF48452">
    <property type="entry name" value="TPR-like"/>
    <property type="match status" value="1"/>
</dbReference>
<dbReference type="PANTHER" id="PTHR47643:SF2">
    <property type="entry name" value="TPR DOMAIN PROTEIN (AFU_ORTHOLOGUE AFUA_5G12710)"/>
    <property type="match status" value="1"/>
</dbReference>
<dbReference type="SMART" id="SM00028">
    <property type="entry name" value="TPR"/>
    <property type="match status" value="3"/>
</dbReference>
<gene>
    <name evidence="3" type="ORF">LTR36_006019</name>
</gene>
<dbReference type="Gene3D" id="1.25.40.10">
    <property type="entry name" value="Tetratricopeptide repeat domain"/>
    <property type="match status" value="1"/>
</dbReference>
<protein>
    <recommendedName>
        <fullName evidence="2">SET domain-containing protein</fullName>
    </recommendedName>
</protein>
<evidence type="ECO:0000259" key="2">
    <source>
        <dbReference type="PROSITE" id="PS50280"/>
    </source>
</evidence>
<dbReference type="AlphaFoldDB" id="A0AAV9JD12"/>
<dbReference type="InterPro" id="IPR001214">
    <property type="entry name" value="SET_dom"/>
</dbReference>
<sequence>MDPNEFAALIGRHKQILLAAKAHKGQKPSSEASRRQLELQFHAAVSREPAVTKCKPADNVAQMEHPVMVQPVQGHHVRQHFISHAYPPSTTPVSELEAITISDLRLETHHRGRVLFVRTFGHPIRLSSVQNVIEDEHGDVDKLAVYNVDPTLDPEKLLPKGAIFAIKEPFYKTTADGGVSLRVDHPSDIIRLQPLDSNIPAGLSPRFVELDKSGADWKKEGNAAYASKDYIIAVDAYSQGLSACSADDEVLKCDLLRNRAMVNLCLKRHESALSDAKNSVIAASVDNDGGAMMQLNSKAYYRAGRAAYELGQFEQAEDLFSKAQALNPDDADAAREVKRIAARLSEMTSGSYDFAKMSKAASKKHNRLDHASFIKQGAVREAGKHGRGLFATVDIKAGELILCDKAFSVAFESEEGGQTFMIINLNTERGSMGTQATLLFNTVQKMLHNPGEATRFLHLHDGGYTPKCSAQVVDGIATIDTFQAQAIIEHNCFGCPTVRSTSKDAQQQAAKDMAGLGSSGIWVTASYINHACDGNARRAFIGDMMIVRATKDIAAEQEILMPYHLADADNGITQANFQRQWGFKCDCAICTAEARSPATQRKQRAKLVEDAKQFLKTHGPSAKSQPSTATITKAEKLYAKLQDTYDKQLFHDTPRIALVSLGIWLCQVRTHKPVPSVIIATAMGVLRDLGYSVVTAGPRVQFDRTHCHLESAAIDAAMYAAQSYIAQGEPGLGLQFEGFAKELYRTLYGEVRGFEERYGNGNGR</sequence>
<dbReference type="InterPro" id="IPR019734">
    <property type="entry name" value="TPR_rpt"/>
</dbReference>
<dbReference type="Proteomes" id="UP001324427">
    <property type="component" value="Unassembled WGS sequence"/>
</dbReference>
<organism evidence="3 4">
    <name type="scientific">Oleoguttula mirabilis</name>
    <dbReference type="NCBI Taxonomy" id="1507867"/>
    <lineage>
        <taxon>Eukaryota</taxon>
        <taxon>Fungi</taxon>
        <taxon>Dikarya</taxon>
        <taxon>Ascomycota</taxon>
        <taxon>Pezizomycotina</taxon>
        <taxon>Dothideomycetes</taxon>
        <taxon>Dothideomycetidae</taxon>
        <taxon>Mycosphaerellales</taxon>
        <taxon>Teratosphaeriaceae</taxon>
        <taxon>Oleoguttula</taxon>
    </lineage>
</organism>
<dbReference type="PANTHER" id="PTHR47643">
    <property type="entry name" value="TPR DOMAIN PROTEIN (AFU_ORTHOLOGUE AFUA_5G12710)"/>
    <property type="match status" value="1"/>
</dbReference>
<feature type="domain" description="SET" evidence="2">
    <location>
        <begin position="372"/>
        <end position="564"/>
    </location>
</feature>
<accession>A0AAV9JD12</accession>
<name>A0AAV9JD12_9PEZI</name>
<keyword evidence="1" id="KW-0802">TPR repeat</keyword>
<dbReference type="PROSITE" id="PS50280">
    <property type="entry name" value="SET"/>
    <property type="match status" value="1"/>
</dbReference>
<dbReference type="InterPro" id="IPR053209">
    <property type="entry name" value="Gramillin-biosynth_MTr"/>
</dbReference>
<feature type="repeat" description="TPR" evidence="1">
    <location>
        <begin position="297"/>
        <end position="330"/>
    </location>
</feature>
<evidence type="ECO:0000256" key="1">
    <source>
        <dbReference type="PROSITE-ProRule" id="PRU00339"/>
    </source>
</evidence>
<dbReference type="PROSITE" id="PS50293">
    <property type="entry name" value="TPR_REGION"/>
    <property type="match status" value="1"/>
</dbReference>
<dbReference type="InterPro" id="IPR011990">
    <property type="entry name" value="TPR-like_helical_dom_sf"/>
</dbReference>
<dbReference type="EMBL" id="JAVFHQ010000036">
    <property type="protein sequence ID" value="KAK4543021.1"/>
    <property type="molecule type" value="Genomic_DNA"/>
</dbReference>
<reference evidence="3 4" key="1">
    <citation type="submission" date="2021-11" db="EMBL/GenBank/DDBJ databases">
        <title>Black yeast isolated from Biological Soil Crust.</title>
        <authorList>
            <person name="Kurbessoian T."/>
        </authorList>
    </citation>
    <scope>NUCLEOTIDE SEQUENCE [LARGE SCALE GENOMIC DNA]</scope>
    <source>
        <strain evidence="3 4">CCFEE 5522</strain>
    </source>
</reference>
<evidence type="ECO:0000313" key="3">
    <source>
        <dbReference type="EMBL" id="KAK4543021.1"/>
    </source>
</evidence>
<dbReference type="PROSITE" id="PS50005">
    <property type="entry name" value="TPR"/>
    <property type="match status" value="1"/>
</dbReference>
<dbReference type="SUPFAM" id="SSF82199">
    <property type="entry name" value="SET domain"/>
    <property type="match status" value="1"/>
</dbReference>
<evidence type="ECO:0000313" key="4">
    <source>
        <dbReference type="Proteomes" id="UP001324427"/>
    </source>
</evidence>
<dbReference type="Pfam" id="PF00856">
    <property type="entry name" value="SET"/>
    <property type="match status" value="1"/>
</dbReference>